<dbReference type="PANTHER" id="PTHR34542:SF1">
    <property type="entry name" value="OS08G0359900 PROTEIN"/>
    <property type="match status" value="1"/>
</dbReference>
<accession>A0A8B7CEM1</accession>
<dbReference type="Proteomes" id="UP000228380">
    <property type="component" value="Chromosome 4"/>
</dbReference>
<organism evidence="1 2">
    <name type="scientific">Phoenix dactylifera</name>
    <name type="common">Date palm</name>
    <dbReference type="NCBI Taxonomy" id="42345"/>
    <lineage>
        <taxon>Eukaryota</taxon>
        <taxon>Viridiplantae</taxon>
        <taxon>Streptophyta</taxon>
        <taxon>Embryophyta</taxon>
        <taxon>Tracheophyta</taxon>
        <taxon>Spermatophyta</taxon>
        <taxon>Magnoliopsida</taxon>
        <taxon>Liliopsida</taxon>
        <taxon>Arecaceae</taxon>
        <taxon>Coryphoideae</taxon>
        <taxon>Phoeniceae</taxon>
        <taxon>Phoenix</taxon>
    </lineage>
</organism>
<name>A0A8B7CEM1_PHODC</name>
<dbReference type="PANTHER" id="PTHR34542">
    <property type="entry name" value="OS08G0359900 PROTEIN"/>
    <property type="match status" value="1"/>
</dbReference>
<dbReference type="KEGG" id="pda:103712776"/>
<reference evidence="2" key="2">
    <citation type="submission" date="2025-08" db="UniProtKB">
        <authorList>
            <consortium name="RefSeq"/>
        </authorList>
    </citation>
    <scope>IDENTIFICATION</scope>
    <source>
        <tissue evidence="2">Young leaves</tissue>
    </source>
</reference>
<dbReference type="AlphaFoldDB" id="A0A8B7CEM1"/>
<protein>
    <submittedName>
        <fullName evidence="2">Uncharacterized protein LOC103712776</fullName>
    </submittedName>
</protein>
<keyword evidence="1" id="KW-1185">Reference proteome</keyword>
<evidence type="ECO:0000313" key="1">
    <source>
        <dbReference type="Proteomes" id="UP000228380"/>
    </source>
</evidence>
<dbReference type="RefSeq" id="XP_008797619.1">
    <property type="nucleotide sequence ID" value="XM_008799397.4"/>
</dbReference>
<proteinExistence type="predicted"/>
<evidence type="ECO:0000313" key="2">
    <source>
        <dbReference type="RefSeq" id="XP_008797619.1"/>
    </source>
</evidence>
<dbReference type="OrthoDB" id="780630at2759"/>
<sequence length="169" mass="17242">MATLQKFKLLATQCATAARSPSRSPAPAAAAAAASPAFRLRRRKTLRRLLGRSCGRTLLAPAKPAAAGETEDPGEKKGLLSHTLRDLFVSSPPAVGGEVGGEGGRVSGGDGGGRGGVARRFGFGGLAVGRFAGRLRGGGSGGGLRSGSGGLRYRLLRRAWRPVLVTIPE</sequence>
<gene>
    <name evidence="2" type="primary">LOC103712776</name>
</gene>
<reference evidence="1" key="1">
    <citation type="journal article" date="2019" name="Nat. Commun.">
        <title>Genome-wide association mapping of date palm fruit traits.</title>
        <authorList>
            <person name="Hazzouri K.M."/>
            <person name="Gros-Balthazard M."/>
            <person name="Flowers J.M."/>
            <person name="Copetti D."/>
            <person name="Lemansour A."/>
            <person name="Lebrun M."/>
            <person name="Masmoudi K."/>
            <person name="Ferrand S."/>
            <person name="Dhar M.I."/>
            <person name="Fresquez Z.A."/>
            <person name="Rosas U."/>
            <person name="Zhang J."/>
            <person name="Talag J."/>
            <person name="Lee S."/>
            <person name="Kudrna D."/>
            <person name="Powell R.F."/>
            <person name="Leitch I.J."/>
            <person name="Krueger R.R."/>
            <person name="Wing R.A."/>
            <person name="Amiri K.M.A."/>
            <person name="Purugganan M.D."/>
        </authorList>
    </citation>
    <scope>NUCLEOTIDE SEQUENCE [LARGE SCALE GENOMIC DNA]</scope>
    <source>
        <strain evidence="1">cv. Khalas</strain>
    </source>
</reference>
<dbReference type="GeneID" id="103712776"/>